<organism evidence="1 2">
    <name type="scientific">Pandoraea horticolens</name>
    <dbReference type="NCBI Taxonomy" id="2508298"/>
    <lineage>
        <taxon>Bacteria</taxon>
        <taxon>Pseudomonadati</taxon>
        <taxon>Pseudomonadota</taxon>
        <taxon>Betaproteobacteria</taxon>
        <taxon>Burkholderiales</taxon>
        <taxon>Burkholderiaceae</taxon>
        <taxon>Pandoraea</taxon>
    </lineage>
</organism>
<evidence type="ECO:0000313" key="1">
    <source>
        <dbReference type="EMBL" id="VVE59209.1"/>
    </source>
</evidence>
<reference evidence="1 2" key="1">
    <citation type="submission" date="2019-08" db="EMBL/GenBank/DDBJ databases">
        <authorList>
            <person name="Peeters C."/>
        </authorList>
    </citation>
    <scope>NUCLEOTIDE SEQUENCE [LARGE SCALE GENOMIC DNA]</scope>
    <source>
        <strain evidence="1 2">LMG 31112</strain>
    </source>
</reference>
<proteinExistence type="predicted"/>
<dbReference type="EMBL" id="CABPSM010000054">
    <property type="protein sequence ID" value="VVE59209.1"/>
    <property type="molecule type" value="Genomic_DNA"/>
</dbReference>
<dbReference type="Proteomes" id="UP000343317">
    <property type="component" value="Unassembled WGS sequence"/>
</dbReference>
<protein>
    <submittedName>
        <fullName evidence="1">Uncharacterized protein</fullName>
    </submittedName>
</protein>
<gene>
    <name evidence="1" type="ORF">PHO31112_05435</name>
</gene>
<accession>A0A5E4ZD46</accession>
<sequence length="80" mass="9247">MKFVFLIGERPSLWKRIATRVVDELKGRFHPVEHVLAERHIILIGVHRCDENQNADLIQTVCVNCTLVETGFGNELNCRF</sequence>
<keyword evidence="2" id="KW-1185">Reference proteome</keyword>
<evidence type="ECO:0000313" key="2">
    <source>
        <dbReference type="Proteomes" id="UP000343317"/>
    </source>
</evidence>
<dbReference type="AlphaFoldDB" id="A0A5E4ZD46"/>
<name>A0A5E4ZD46_9BURK</name>